<reference evidence="9" key="3">
    <citation type="submission" date="2020-03" db="EMBL/GenBank/DDBJ databases">
        <title>Sequencing and Assembly of Multiple Reported Metal-Biooxidizing Members of the Extremely Thermoacidophilic Archaeal Family Sulfolobaceae.</title>
        <authorList>
            <person name="Counts J.A."/>
            <person name="Kelly R.M."/>
        </authorList>
    </citation>
    <scope>NUCLEOTIDE SEQUENCE [LARGE SCALE GENOMIC DNA]</scope>
    <source>
        <strain evidence="9">HO1-1</strain>
    </source>
</reference>
<reference evidence="8 9" key="1">
    <citation type="submission" date="2018-05" db="EMBL/GenBank/DDBJ databases">
        <title>Complete Genome Sequences of Extremely Thermoacidophilic, Metal-Mobilizing Type-Strain Members of the Archaeal Family Sulfolobaceae: Acidianus brierleyi DSM-1651T, Acidianus sulfidivorans DSM-18786T, Metallosphaera hakonensis DSM-7519T, and Metallosphaera prunae DSM-10039T.</title>
        <authorList>
            <person name="Counts J.A."/>
            <person name="Kelly R.M."/>
        </authorList>
    </citation>
    <scope>NUCLEOTIDE SEQUENCE [LARGE SCALE GENOMIC DNA]</scope>
    <source>
        <strain evidence="8 9">HO1-1</strain>
    </source>
</reference>
<evidence type="ECO:0000256" key="6">
    <source>
        <dbReference type="PIRSR" id="PIRSR005054-50"/>
    </source>
</evidence>
<evidence type="ECO:0000256" key="2">
    <source>
        <dbReference type="ARBA" id="ARBA00022884"/>
    </source>
</evidence>
<evidence type="ECO:0000259" key="7">
    <source>
        <dbReference type="Pfam" id="PF01881"/>
    </source>
</evidence>
<dbReference type="Pfam" id="PF01881">
    <property type="entry name" value="Cas_Cas6_C"/>
    <property type="match status" value="1"/>
</dbReference>
<dbReference type="PANTHER" id="PTHR36984">
    <property type="entry name" value="CRISPR-ASSOCIATED ENDORIBONUCLEASE CAS6 1"/>
    <property type="match status" value="1"/>
</dbReference>
<evidence type="ECO:0000313" key="9">
    <source>
        <dbReference type="Proteomes" id="UP000247586"/>
    </source>
</evidence>
<feature type="site" description="Transition state stabilizer" evidence="5">
    <location>
        <position position="52"/>
    </location>
</feature>
<dbReference type="AlphaFoldDB" id="A0A2U9IRL9"/>
<comment type="similarity">
    <text evidence="1 4">Belongs to the CRISPR-associated protein Cas6/Cse3/CasE family.</text>
</comment>
<keyword evidence="9" id="KW-1185">Reference proteome</keyword>
<dbReference type="GO" id="GO:0016788">
    <property type="term" value="F:hydrolase activity, acting on ester bonds"/>
    <property type="evidence" value="ECO:0007669"/>
    <property type="project" value="InterPro"/>
</dbReference>
<dbReference type="Proteomes" id="UP000247586">
    <property type="component" value="Chromosome"/>
</dbReference>
<dbReference type="EMBL" id="CP029287">
    <property type="protein sequence ID" value="AWR98670.1"/>
    <property type="molecule type" value="Genomic_DNA"/>
</dbReference>
<evidence type="ECO:0000313" key="8">
    <source>
        <dbReference type="EMBL" id="AWR98670.1"/>
    </source>
</evidence>
<dbReference type="GO" id="GO:0051607">
    <property type="term" value="P:defense response to virus"/>
    <property type="evidence" value="ECO:0007669"/>
    <property type="project" value="UniProtKB-KW"/>
</dbReference>
<dbReference type="PIRSF" id="PIRSF005054">
    <property type="entry name" value="PF1131"/>
    <property type="match status" value="1"/>
</dbReference>
<dbReference type="InterPro" id="IPR045747">
    <property type="entry name" value="CRISPR-assoc_prot_Cas6_N_sf"/>
</dbReference>
<sequence length="244" mass="28510">MLMRICMSFSPKGPVPLHYNYLVQSAIYNRLPKRLSNTLHDKGIMEGPRRFKMFTFSKLMGDFKREGDHLIYIDRCFLCISSPLDRVIKEIYRSFLVDPDLILGRSKLVLEVINVVQDPEFRETNRVYTLSPIAVYRRNGNQTRYYNPFELEWGSLVDLNARRKFLALEGRNLRNGLSVRPLRAFISLVRYKDNVVEAWRGEFIMRGPKSLQRVVYETGLGSKNSQGFGMVEMVGRNVREFLNI</sequence>
<organism evidence="8 9">
    <name type="scientific">Metallosphaera hakonensis JCM 8857 = DSM 7519</name>
    <dbReference type="NCBI Taxonomy" id="1293036"/>
    <lineage>
        <taxon>Archaea</taxon>
        <taxon>Thermoproteota</taxon>
        <taxon>Thermoprotei</taxon>
        <taxon>Sulfolobales</taxon>
        <taxon>Sulfolobaceae</taxon>
        <taxon>Metallosphaera</taxon>
    </lineage>
</organism>
<evidence type="ECO:0000256" key="3">
    <source>
        <dbReference type="ARBA" id="ARBA00023118"/>
    </source>
</evidence>
<dbReference type="GO" id="GO:0003723">
    <property type="term" value="F:RNA binding"/>
    <property type="evidence" value="ECO:0007669"/>
    <property type="project" value="UniProtKB-KW"/>
</dbReference>
<keyword evidence="2" id="KW-0694">RNA-binding</keyword>
<gene>
    <name evidence="8" type="primary">cas6</name>
    <name evidence="8" type="ORF">DFR87_01960</name>
</gene>
<dbReference type="NCBIfam" id="TIGR01877">
    <property type="entry name" value="cas_cas6"/>
    <property type="match status" value="1"/>
</dbReference>
<protein>
    <recommendedName>
        <fullName evidence="4">CRISPR-associated endoribonuclease</fullName>
    </recommendedName>
</protein>
<dbReference type="KEGG" id="mhk:DFR87_01960"/>
<comment type="function">
    <text evidence="4">CRISPR (clustered regularly interspaced short palindromic repeat), is an adaptive immune system that provides protection against mobile genetic elements (viruses, transposable elements and conjugative plasmids). CRISPR clusters contain sequences complementary to antecedent mobile elements and target invading nucleic acids. CRISPR clusters are transcribed and processed into CRISPR RNA (crRNA).</text>
</comment>
<dbReference type="Gene3D" id="3.30.70.1900">
    <property type="match status" value="1"/>
</dbReference>
<dbReference type="STRING" id="1293036.GCA_001315825_02312"/>
<evidence type="ECO:0000256" key="1">
    <source>
        <dbReference type="ARBA" id="ARBA00005937"/>
    </source>
</evidence>
<feature type="domain" description="CRISPR associated protein Cas6 C-terminal" evidence="7">
    <location>
        <begin position="118"/>
        <end position="233"/>
    </location>
</feature>
<dbReference type="Pfam" id="PF21350">
    <property type="entry name" value="Cas6_I-A"/>
    <property type="match status" value="1"/>
</dbReference>
<dbReference type="PANTHER" id="PTHR36984:SF1">
    <property type="entry name" value="CRISPR-ASSOCIATED ENDORIBONUCLEASE CAS6 1"/>
    <property type="match status" value="1"/>
</dbReference>
<dbReference type="Gene3D" id="3.30.70.1890">
    <property type="match status" value="1"/>
</dbReference>
<keyword evidence="3" id="KW-0051">Antiviral defense</keyword>
<accession>A0A2U9IRL9</accession>
<evidence type="ECO:0000256" key="4">
    <source>
        <dbReference type="PIRNR" id="PIRNR005054"/>
    </source>
</evidence>
<dbReference type="InterPro" id="IPR010156">
    <property type="entry name" value="CRISPR-assoc_prot_Cas6"/>
</dbReference>
<name>A0A2U9IRL9_9CREN</name>
<feature type="active site" description="Proton donor" evidence="6">
    <location>
        <position position="40"/>
    </location>
</feature>
<reference evidence="9" key="2">
    <citation type="submission" date="2020-03" db="EMBL/GenBank/DDBJ databases">
        <title>Complete Genome Sequences of Extremely Thermoacidophilic, Metal-Mobilizing Type-Strain Members of the Archaeal Family Sulfolobaceae: Acidianus brierleyi DSM-1651T, Acidianus sulfidivorans DSM-18786T, Metallosphaera hakonensis DSM-7519T, and Metallosphaera prunae DSM-10039T.</title>
        <authorList>
            <person name="Counts J.A."/>
            <person name="Kelly R.M."/>
        </authorList>
    </citation>
    <scope>NUCLEOTIDE SEQUENCE [LARGE SCALE GENOMIC DNA]</scope>
    <source>
        <strain evidence="9">HO1-1</strain>
    </source>
</reference>
<dbReference type="CDD" id="cd21140">
    <property type="entry name" value="Cas6_I-like"/>
    <property type="match status" value="1"/>
</dbReference>
<proteinExistence type="inferred from homology"/>
<feature type="active site" description="Proton acceptor" evidence="6">
    <location>
        <position position="28"/>
    </location>
</feature>
<dbReference type="InterPro" id="IPR049435">
    <property type="entry name" value="Cas_Cas6_C"/>
</dbReference>
<evidence type="ECO:0000256" key="5">
    <source>
        <dbReference type="PIRSR" id="PIRSR005054-1"/>
    </source>
</evidence>